<comment type="caution">
    <text evidence="1">The sequence shown here is derived from an EMBL/GenBank/DDBJ whole genome shotgun (WGS) entry which is preliminary data.</text>
</comment>
<reference evidence="1" key="1">
    <citation type="submission" date="2023-10" db="EMBL/GenBank/DDBJ databases">
        <authorList>
            <person name="Hackl T."/>
        </authorList>
    </citation>
    <scope>NUCLEOTIDE SEQUENCE</scope>
</reference>
<dbReference type="Proteomes" id="UP001295740">
    <property type="component" value="Unassembled WGS sequence"/>
</dbReference>
<evidence type="ECO:0000313" key="1">
    <source>
        <dbReference type="EMBL" id="CAJ2503708.1"/>
    </source>
</evidence>
<evidence type="ECO:0000313" key="2">
    <source>
        <dbReference type="Proteomes" id="UP001295740"/>
    </source>
</evidence>
<gene>
    <name evidence="1" type="ORF">KHLLAP_LOCUS4176</name>
</gene>
<proteinExistence type="predicted"/>
<dbReference type="EMBL" id="CAUWAG010000006">
    <property type="protein sequence ID" value="CAJ2503708.1"/>
    <property type="molecule type" value="Genomic_DNA"/>
</dbReference>
<organism evidence="1 2">
    <name type="scientific">Anthostomella pinea</name>
    <dbReference type="NCBI Taxonomy" id="933095"/>
    <lineage>
        <taxon>Eukaryota</taxon>
        <taxon>Fungi</taxon>
        <taxon>Dikarya</taxon>
        <taxon>Ascomycota</taxon>
        <taxon>Pezizomycotina</taxon>
        <taxon>Sordariomycetes</taxon>
        <taxon>Xylariomycetidae</taxon>
        <taxon>Xylariales</taxon>
        <taxon>Xylariaceae</taxon>
        <taxon>Anthostomella</taxon>
    </lineage>
</organism>
<protein>
    <submittedName>
        <fullName evidence="1">Uu.00g111020.m01.CDS01</fullName>
    </submittedName>
</protein>
<sequence length="79" mass="9106">MASTILPKPAVQQLKEDLLMLKPARSASIDTHVIWGNLKRSQWNAWQTERPPEHLRTFGMPWTDRGVETDVFEGAQQTY</sequence>
<name>A0AAI8VEZ2_9PEZI</name>
<dbReference type="AlphaFoldDB" id="A0AAI8VEZ2"/>
<keyword evidence="2" id="KW-1185">Reference proteome</keyword>
<accession>A0AAI8VEZ2</accession>